<dbReference type="InterPro" id="IPR015927">
    <property type="entry name" value="Peptidase_S24_S26A/B/C"/>
</dbReference>
<sequence>MNPVRAGFPSPAAEYIETALDPMDLLLPNPDSSFFGKVVGNSMEDVFVRNNDFIIVDKSIEPRSGNVVMCSLDGTFLTKILRVEGRKRTLVSGNPAYPPIAITSENEFQLWGVVSKSIHDLLLRGQGVRAR</sequence>
<dbReference type="InterPro" id="IPR036286">
    <property type="entry name" value="LexA/Signal_pep-like_sf"/>
</dbReference>
<organism evidence="2 3">
    <name type="scientific">Leptospira barantonii</name>
    <dbReference type="NCBI Taxonomy" id="2023184"/>
    <lineage>
        <taxon>Bacteria</taxon>
        <taxon>Pseudomonadati</taxon>
        <taxon>Spirochaetota</taxon>
        <taxon>Spirochaetia</taxon>
        <taxon>Leptospirales</taxon>
        <taxon>Leptospiraceae</taxon>
        <taxon>Leptospira</taxon>
    </lineage>
</organism>
<dbReference type="PANTHER" id="PTHR33516">
    <property type="entry name" value="LEXA REPRESSOR"/>
    <property type="match status" value="1"/>
</dbReference>
<dbReference type="OrthoDB" id="9787787at2"/>
<proteinExistence type="predicted"/>
<protein>
    <submittedName>
        <fullName evidence="2">Translesion error-prone DNA polymerase V autoproteolytic subunit</fullName>
    </submittedName>
</protein>
<accession>A0A5F2BH35</accession>
<dbReference type="Gene3D" id="2.10.109.10">
    <property type="entry name" value="Umud Fragment, subunit A"/>
    <property type="match status" value="1"/>
</dbReference>
<dbReference type="InterPro" id="IPR039418">
    <property type="entry name" value="LexA-like"/>
</dbReference>
<evidence type="ECO:0000313" key="3">
    <source>
        <dbReference type="Proteomes" id="UP000298429"/>
    </source>
</evidence>
<dbReference type="NCBIfam" id="NF007621">
    <property type="entry name" value="PRK10276.1"/>
    <property type="match status" value="1"/>
</dbReference>
<evidence type="ECO:0000259" key="1">
    <source>
        <dbReference type="Pfam" id="PF00717"/>
    </source>
</evidence>
<dbReference type="CDD" id="cd06529">
    <property type="entry name" value="S24_LexA-like"/>
    <property type="match status" value="1"/>
</dbReference>
<reference evidence="2 3" key="1">
    <citation type="journal article" date="2019" name="PLoS Negl. Trop. Dis.">
        <title>Revisiting the worldwide diversity of Leptospira species in the environment.</title>
        <authorList>
            <person name="Vincent A.T."/>
            <person name="Schiettekatte O."/>
            <person name="Bourhy P."/>
            <person name="Veyrier F.J."/>
            <person name="Picardeau M."/>
        </authorList>
    </citation>
    <scope>NUCLEOTIDE SEQUENCE [LARGE SCALE GENOMIC DNA]</scope>
    <source>
        <strain evidence="2 3">201702444</strain>
    </source>
</reference>
<dbReference type="Proteomes" id="UP000298429">
    <property type="component" value="Unassembled WGS sequence"/>
</dbReference>
<evidence type="ECO:0000313" key="2">
    <source>
        <dbReference type="EMBL" id="TGM04881.1"/>
    </source>
</evidence>
<dbReference type="SUPFAM" id="SSF51306">
    <property type="entry name" value="LexA/Signal peptidase"/>
    <property type="match status" value="1"/>
</dbReference>
<dbReference type="AlphaFoldDB" id="A0A5F2BH35"/>
<feature type="domain" description="Peptidase S24/S26A/S26B/S26C" evidence="1">
    <location>
        <begin position="4"/>
        <end position="114"/>
    </location>
</feature>
<dbReference type="InterPro" id="IPR050077">
    <property type="entry name" value="LexA_repressor"/>
</dbReference>
<gene>
    <name evidence="2" type="ORF">EHQ76_07135</name>
</gene>
<dbReference type="PANTHER" id="PTHR33516:SF2">
    <property type="entry name" value="LEXA REPRESSOR-RELATED"/>
    <property type="match status" value="1"/>
</dbReference>
<comment type="caution">
    <text evidence="2">The sequence shown here is derived from an EMBL/GenBank/DDBJ whole genome shotgun (WGS) entry which is preliminary data.</text>
</comment>
<name>A0A5F2BH35_9LEPT</name>
<dbReference type="Pfam" id="PF00717">
    <property type="entry name" value="Peptidase_S24"/>
    <property type="match status" value="1"/>
</dbReference>
<dbReference type="EMBL" id="RQGN01000038">
    <property type="protein sequence ID" value="TGM04881.1"/>
    <property type="molecule type" value="Genomic_DNA"/>
</dbReference>